<evidence type="ECO:0000313" key="2">
    <source>
        <dbReference type="Proteomes" id="UP000189733"/>
    </source>
</evidence>
<dbReference type="RefSeq" id="WP_078685860.1">
    <property type="nucleotide sequence ID" value="NZ_FUYA01000010.1"/>
</dbReference>
<dbReference type="STRING" id="1121442.SAMN02745702_02590"/>
<sequence length="196" mass="21429">MIQISPGIQGLEIPQALASATQQIILHAAMYGNFAAPAPHATAIRSALAASPKLRLTAIRLAPDCPEPERSRAFSMLRKDWSKDALREHFAASDAFLSALEQDFPAQVRVLTRMELGAFPVLIIDNGLFWGSYAHASVPAPEGFWFSAQMEAQTLADWATHGIAQNASPEQRAMFRVYAECLHATKETSTTQGHRT</sequence>
<dbReference type="Proteomes" id="UP000189733">
    <property type="component" value="Unassembled WGS sequence"/>
</dbReference>
<dbReference type="AlphaFoldDB" id="A0A1T4WRD4"/>
<gene>
    <name evidence="1" type="ORF">SAMN02745702_02590</name>
</gene>
<reference evidence="1 2" key="1">
    <citation type="submission" date="2017-02" db="EMBL/GenBank/DDBJ databases">
        <authorList>
            <person name="Peterson S.W."/>
        </authorList>
    </citation>
    <scope>NUCLEOTIDE SEQUENCE [LARGE SCALE GENOMIC DNA]</scope>
    <source>
        <strain evidence="1 2">DSM 18034</strain>
    </source>
</reference>
<evidence type="ECO:0000313" key="1">
    <source>
        <dbReference type="EMBL" id="SKA79913.1"/>
    </source>
</evidence>
<proteinExistence type="predicted"/>
<keyword evidence="2" id="KW-1185">Reference proteome</keyword>
<organism evidence="1 2">
    <name type="scientific">Desulfobaculum bizertense DSM 18034</name>
    <dbReference type="NCBI Taxonomy" id="1121442"/>
    <lineage>
        <taxon>Bacteria</taxon>
        <taxon>Pseudomonadati</taxon>
        <taxon>Thermodesulfobacteriota</taxon>
        <taxon>Desulfovibrionia</taxon>
        <taxon>Desulfovibrionales</taxon>
        <taxon>Desulfovibrionaceae</taxon>
        <taxon>Desulfobaculum</taxon>
    </lineage>
</organism>
<name>A0A1T4WRD4_9BACT</name>
<dbReference type="OrthoDB" id="5453478at2"/>
<dbReference type="EMBL" id="FUYA01000010">
    <property type="protein sequence ID" value="SKA79913.1"/>
    <property type="molecule type" value="Genomic_DNA"/>
</dbReference>
<protein>
    <submittedName>
        <fullName evidence="1">Uncharacterized protein</fullName>
    </submittedName>
</protein>
<accession>A0A1T4WRD4</accession>